<proteinExistence type="predicted"/>
<protein>
    <submittedName>
        <fullName evidence="1">Uncharacterized protein</fullName>
    </submittedName>
</protein>
<evidence type="ECO:0000313" key="1">
    <source>
        <dbReference type="EMBL" id="KKK98755.1"/>
    </source>
</evidence>
<organism evidence="1">
    <name type="scientific">marine sediment metagenome</name>
    <dbReference type="NCBI Taxonomy" id="412755"/>
    <lineage>
        <taxon>unclassified sequences</taxon>
        <taxon>metagenomes</taxon>
        <taxon>ecological metagenomes</taxon>
    </lineage>
</organism>
<gene>
    <name evidence="1" type="ORF">LCGC14_2639560</name>
</gene>
<name>A0A0F9AKC9_9ZZZZ</name>
<sequence length="119" mass="12803">MNWKPIIGLVLALLLGGCSATIAGKPFDHNLMKRADKAVNDIVEAGNMARGITVDLRPLIDIAWAKYYAGNVALAEGNIEKATTYLEEAIATVSEAAELILEYYQNFSPKPLLQGGALL</sequence>
<comment type="caution">
    <text evidence="1">The sequence shown here is derived from an EMBL/GenBank/DDBJ whole genome shotgun (WGS) entry which is preliminary data.</text>
</comment>
<dbReference type="EMBL" id="LAZR01045487">
    <property type="protein sequence ID" value="KKK98755.1"/>
    <property type="molecule type" value="Genomic_DNA"/>
</dbReference>
<reference evidence="1" key="1">
    <citation type="journal article" date="2015" name="Nature">
        <title>Complex archaea that bridge the gap between prokaryotes and eukaryotes.</title>
        <authorList>
            <person name="Spang A."/>
            <person name="Saw J.H."/>
            <person name="Jorgensen S.L."/>
            <person name="Zaremba-Niedzwiedzka K."/>
            <person name="Martijn J."/>
            <person name="Lind A.E."/>
            <person name="van Eijk R."/>
            <person name="Schleper C."/>
            <person name="Guy L."/>
            <person name="Ettema T.J."/>
        </authorList>
    </citation>
    <scope>NUCLEOTIDE SEQUENCE</scope>
</reference>
<dbReference type="PROSITE" id="PS51257">
    <property type="entry name" value="PROKAR_LIPOPROTEIN"/>
    <property type="match status" value="1"/>
</dbReference>
<dbReference type="AlphaFoldDB" id="A0A0F9AKC9"/>
<accession>A0A0F9AKC9</accession>